<dbReference type="AlphaFoldDB" id="A0A832I5U4"/>
<accession>A0A832I5U4</accession>
<dbReference type="EMBL" id="DTKQ01000029">
    <property type="protein sequence ID" value="HGZ79041.1"/>
    <property type="molecule type" value="Genomic_DNA"/>
</dbReference>
<gene>
    <name evidence="1" type="ORF">ENW55_03550</name>
</gene>
<sequence>MSEEKVKRIEERVRELISGGSEINSNMIKKLMTLLIREGRKSFEEALAINYKRERLKQSMVKIRSLVTYLRSELGLNNDRDLAYALGIVYRLLKSIGRE</sequence>
<name>A0A832I5U4_9THEM</name>
<protein>
    <submittedName>
        <fullName evidence="1">Uncharacterized protein</fullName>
    </submittedName>
</protein>
<comment type="caution">
    <text evidence="1">The sequence shown here is derived from an EMBL/GenBank/DDBJ whole genome shotgun (WGS) entry which is preliminary data.</text>
</comment>
<evidence type="ECO:0000313" key="1">
    <source>
        <dbReference type="EMBL" id="HGZ79041.1"/>
    </source>
</evidence>
<organism evidence="1">
    <name type="scientific">Pseudothermotoga hypogea</name>
    <dbReference type="NCBI Taxonomy" id="57487"/>
    <lineage>
        <taxon>Bacteria</taxon>
        <taxon>Thermotogati</taxon>
        <taxon>Thermotogota</taxon>
        <taxon>Thermotogae</taxon>
        <taxon>Thermotogales</taxon>
        <taxon>Thermotogaceae</taxon>
        <taxon>Pseudothermotoga</taxon>
    </lineage>
</organism>
<reference evidence="1" key="1">
    <citation type="journal article" date="2020" name="mSystems">
        <title>Genome- and Community-Level Interaction Insights into Carbon Utilization and Element Cycling Functions of Hydrothermarchaeota in Hydrothermal Sediment.</title>
        <authorList>
            <person name="Zhou Z."/>
            <person name="Liu Y."/>
            <person name="Xu W."/>
            <person name="Pan J."/>
            <person name="Luo Z.H."/>
            <person name="Li M."/>
        </authorList>
    </citation>
    <scope>NUCLEOTIDE SEQUENCE [LARGE SCALE GENOMIC DNA]</scope>
    <source>
        <strain evidence="1">SpSt-86</strain>
    </source>
</reference>
<proteinExistence type="predicted"/>